<evidence type="ECO:0000259" key="11">
    <source>
        <dbReference type="PROSITE" id="PS51178"/>
    </source>
</evidence>
<dbReference type="GO" id="GO:0006508">
    <property type="term" value="P:proteolysis"/>
    <property type="evidence" value="ECO:0007669"/>
    <property type="project" value="UniProtKB-KW"/>
</dbReference>
<evidence type="ECO:0000256" key="6">
    <source>
        <dbReference type="ARBA" id="ARBA00023268"/>
    </source>
</evidence>
<dbReference type="EMBL" id="VRMG01000015">
    <property type="protein sequence ID" value="TXN28387.1"/>
    <property type="molecule type" value="Genomic_DNA"/>
</dbReference>
<dbReference type="Pfam" id="PF00912">
    <property type="entry name" value="Transgly"/>
    <property type="match status" value="1"/>
</dbReference>
<feature type="region of interest" description="Disordered" evidence="9">
    <location>
        <begin position="746"/>
        <end position="766"/>
    </location>
</feature>
<evidence type="ECO:0000313" key="12">
    <source>
        <dbReference type="EMBL" id="TXN28387.1"/>
    </source>
</evidence>
<dbReference type="GO" id="GO:0030288">
    <property type="term" value="C:outer membrane-bounded periplasmic space"/>
    <property type="evidence" value="ECO:0007669"/>
    <property type="project" value="TreeGrafter"/>
</dbReference>
<accession>A0A5C8UKP1</accession>
<evidence type="ECO:0000256" key="3">
    <source>
        <dbReference type="ARBA" id="ARBA00022676"/>
    </source>
</evidence>
<dbReference type="RefSeq" id="WP_147785101.1">
    <property type="nucleotide sequence ID" value="NZ_VRMG01000015.1"/>
</dbReference>
<dbReference type="PANTHER" id="PTHR32282:SF33">
    <property type="entry name" value="PEPTIDOGLYCAN GLYCOSYLTRANSFERASE"/>
    <property type="match status" value="1"/>
</dbReference>
<keyword evidence="2" id="KW-0645">Protease</keyword>
<keyword evidence="10" id="KW-0812">Transmembrane</keyword>
<dbReference type="Gene3D" id="3.30.10.20">
    <property type="match status" value="2"/>
</dbReference>
<evidence type="ECO:0000256" key="1">
    <source>
        <dbReference type="ARBA" id="ARBA00022645"/>
    </source>
</evidence>
<feature type="domain" description="PASTA" evidence="11">
    <location>
        <begin position="778"/>
        <end position="851"/>
    </location>
</feature>
<dbReference type="InterPro" id="IPR023346">
    <property type="entry name" value="Lysozyme-like_dom_sf"/>
</dbReference>
<evidence type="ECO:0000256" key="9">
    <source>
        <dbReference type="SAM" id="MobiDB-lite"/>
    </source>
</evidence>
<keyword evidence="6" id="KW-0511">Multifunctional enzyme</keyword>
<dbReference type="GO" id="GO:0009002">
    <property type="term" value="F:serine-type D-Ala-D-Ala carboxypeptidase activity"/>
    <property type="evidence" value="ECO:0007669"/>
    <property type="project" value="UniProtKB-EC"/>
</dbReference>
<name>A0A5C8UKP1_9MICO</name>
<dbReference type="PROSITE" id="PS51178">
    <property type="entry name" value="PASTA"/>
    <property type="match status" value="2"/>
</dbReference>
<evidence type="ECO:0000256" key="4">
    <source>
        <dbReference type="ARBA" id="ARBA00022679"/>
    </source>
</evidence>
<evidence type="ECO:0000256" key="8">
    <source>
        <dbReference type="ARBA" id="ARBA00049902"/>
    </source>
</evidence>
<dbReference type="PANTHER" id="PTHR32282">
    <property type="entry name" value="BINDING PROTEIN TRANSPEPTIDASE, PUTATIVE-RELATED"/>
    <property type="match status" value="1"/>
</dbReference>
<dbReference type="SUPFAM" id="SSF53955">
    <property type="entry name" value="Lysozyme-like"/>
    <property type="match status" value="1"/>
</dbReference>
<evidence type="ECO:0000256" key="10">
    <source>
        <dbReference type="SAM" id="Phobius"/>
    </source>
</evidence>
<keyword evidence="1" id="KW-0121">Carboxypeptidase</keyword>
<evidence type="ECO:0000313" key="13">
    <source>
        <dbReference type="Proteomes" id="UP000321379"/>
    </source>
</evidence>
<dbReference type="CDD" id="cd06577">
    <property type="entry name" value="PASTA_pknB"/>
    <property type="match status" value="2"/>
</dbReference>
<dbReference type="InterPro" id="IPR012338">
    <property type="entry name" value="Beta-lactam/transpept-like"/>
</dbReference>
<dbReference type="GO" id="GO:0009252">
    <property type="term" value="P:peptidoglycan biosynthetic process"/>
    <property type="evidence" value="ECO:0007669"/>
    <property type="project" value="TreeGrafter"/>
</dbReference>
<sequence>MSALKVKPSGVIGGLIGLVGFSVLAGVLVTAMVTPALAVTSSAAKGAIGIFDNLPDYIQIGGQSQRNEIYALRGGASVPIATVYDQNRQEVAWDGVSQFVKDAAVAGEDRRFYQHGGVDLQSLLRAGVGFVTKTGTTGGSTLAMQLVKNIRVQQALQESTPAKIKAAYADAIKATPDRKLAEMKLAIGLEKRYSKNQILLAYLNITGFGGVTYGIEAAAERYFSVTAKDVTLAQAASLVAIVQQPNDQRLDNPAHYRVNKLRRDIILGDMLELGKITQKQHDEAVATPIESYIKLSLPNNGCLNAADAKFFCDYVVRNVPNLTALGASKTERAANWTHGGYKIYTSLDLDQQDVAQAQINKTTPNTETRFALGSAAVAMQPGTGKILVMAQNKDYNNTSEATPAQTSINYSTDQAYGGSTGFQTGSTYKIFTLTDWLQNGHGLQERVDGTPRTFAANSFKCKGQPTGSPYAPKNDSGGEGGSRTVLSATTNSVNVAFVAMAQKLDLCDIRDDAIAMGVHRADGKELDYYPSTVLGVNQIAPLSMAGAIATIGAGGVYCAPTAVDKVVGPDGKELPGQEKDCTQAIDPKIAATVAYALKTVFTAGTATSANPRDGVDLVGKTGTTDGSYQNWLIGTTTKVALAVWVGNIQGDPAKRTAKNLGGEQSLRQISVGGANGYSLKFTIFKTAIKSLNANPAYKGGAFPAPDSALLAGRSAIVPSVVGQSPAAAEALLTSLQFNYADGGPEASAQPAGVVSRTDPPAGTSTSLGQTVTVYTSDGSLATTMPNVVGLDVQKANSTLASYGFSPSNVTYTWIAGSPTPGPNQTCTVASSNPAAGAAASKQDPITLTVYGKPDGSEPGGGACPH</sequence>
<dbReference type="InterPro" id="IPR050396">
    <property type="entry name" value="Glycosyltr_51/Transpeptidase"/>
</dbReference>
<keyword evidence="5" id="KW-0378">Hydrolase</keyword>
<dbReference type="SMART" id="SM00740">
    <property type="entry name" value="PASTA"/>
    <property type="match status" value="2"/>
</dbReference>
<dbReference type="SUPFAM" id="SSF56601">
    <property type="entry name" value="beta-lactamase/transpeptidase-like"/>
    <property type="match status" value="1"/>
</dbReference>
<feature type="region of interest" description="Disordered" evidence="9">
    <location>
        <begin position="460"/>
        <end position="483"/>
    </location>
</feature>
<comment type="catalytic activity">
    <reaction evidence="7">
        <text>Preferential cleavage: (Ac)2-L-Lys-D-Ala-|-D-Ala. Also transpeptidation of peptidyl-alanyl moieties that are N-acyl substituents of D-alanine.</text>
        <dbReference type="EC" id="3.4.16.4"/>
    </reaction>
</comment>
<evidence type="ECO:0000256" key="2">
    <source>
        <dbReference type="ARBA" id="ARBA00022670"/>
    </source>
</evidence>
<dbReference type="Gene3D" id="3.40.710.10">
    <property type="entry name" value="DD-peptidase/beta-lactamase superfamily"/>
    <property type="match status" value="1"/>
</dbReference>
<protein>
    <submittedName>
        <fullName evidence="12">PASTA domain-containing protein</fullName>
    </submittedName>
</protein>
<gene>
    <name evidence="12" type="ORF">FVP33_18145</name>
</gene>
<dbReference type="Proteomes" id="UP000321379">
    <property type="component" value="Unassembled WGS sequence"/>
</dbReference>
<dbReference type="Gene3D" id="1.10.3810.10">
    <property type="entry name" value="Biosynthetic peptidoglycan transglycosylase-like"/>
    <property type="match status" value="1"/>
</dbReference>
<dbReference type="Pfam" id="PF03793">
    <property type="entry name" value="PASTA"/>
    <property type="match status" value="2"/>
</dbReference>
<dbReference type="GO" id="GO:0008955">
    <property type="term" value="F:peptidoglycan glycosyltransferase activity"/>
    <property type="evidence" value="ECO:0007669"/>
    <property type="project" value="UniProtKB-EC"/>
</dbReference>
<keyword evidence="3" id="KW-0328">Glycosyltransferase</keyword>
<keyword evidence="13" id="KW-1185">Reference proteome</keyword>
<dbReference type="GO" id="GO:0008658">
    <property type="term" value="F:penicillin binding"/>
    <property type="evidence" value="ECO:0007669"/>
    <property type="project" value="InterPro"/>
</dbReference>
<comment type="catalytic activity">
    <reaction evidence="8">
        <text>[GlcNAc-(1-&gt;4)-Mur2Ac(oyl-L-Ala-gamma-D-Glu-L-Lys-D-Ala-D-Ala)](n)-di-trans,octa-cis-undecaprenyl diphosphate + beta-D-GlcNAc-(1-&gt;4)-Mur2Ac(oyl-L-Ala-gamma-D-Glu-L-Lys-D-Ala-D-Ala)-di-trans,octa-cis-undecaprenyl diphosphate = [GlcNAc-(1-&gt;4)-Mur2Ac(oyl-L-Ala-gamma-D-Glu-L-Lys-D-Ala-D-Ala)](n+1)-di-trans,octa-cis-undecaprenyl diphosphate + di-trans,octa-cis-undecaprenyl diphosphate + H(+)</text>
        <dbReference type="Rhea" id="RHEA:23708"/>
        <dbReference type="Rhea" id="RHEA-COMP:9602"/>
        <dbReference type="Rhea" id="RHEA-COMP:9603"/>
        <dbReference type="ChEBI" id="CHEBI:15378"/>
        <dbReference type="ChEBI" id="CHEBI:58405"/>
        <dbReference type="ChEBI" id="CHEBI:60033"/>
        <dbReference type="ChEBI" id="CHEBI:78435"/>
        <dbReference type="EC" id="2.4.99.28"/>
    </reaction>
</comment>
<organism evidence="12 13">
    <name type="scientific">Lacisediminihabitans profunda</name>
    <dbReference type="NCBI Taxonomy" id="2594790"/>
    <lineage>
        <taxon>Bacteria</taxon>
        <taxon>Bacillati</taxon>
        <taxon>Actinomycetota</taxon>
        <taxon>Actinomycetes</taxon>
        <taxon>Micrococcales</taxon>
        <taxon>Microbacteriaceae</taxon>
        <taxon>Lacisediminihabitans</taxon>
    </lineage>
</organism>
<dbReference type="InterPro" id="IPR001264">
    <property type="entry name" value="Glyco_trans_51"/>
</dbReference>
<comment type="caution">
    <text evidence="12">The sequence shown here is derived from an EMBL/GenBank/DDBJ whole genome shotgun (WGS) entry which is preliminary data.</text>
</comment>
<proteinExistence type="predicted"/>
<evidence type="ECO:0000256" key="5">
    <source>
        <dbReference type="ARBA" id="ARBA00022801"/>
    </source>
</evidence>
<keyword evidence="10" id="KW-1133">Transmembrane helix</keyword>
<dbReference type="AlphaFoldDB" id="A0A5C8UKP1"/>
<feature type="transmembrane region" description="Helical" evidence="10">
    <location>
        <begin position="12"/>
        <end position="33"/>
    </location>
</feature>
<dbReference type="Pfam" id="PF00905">
    <property type="entry name" value="Transpeptidase"/>
    <property type="match status" value="1"/>
</dbReference>
<dbReference type="InterPro" id="IPR001460">
    <property type="entry name" value="PCN-bd_Tpept"/>
</dbReference>
<evidence type="ECO:0000256" key="7">
    <source>
        <dbReference type="ARBA" id="ARBA00034000"/>
    </source>
</evidence>
<keyword evidence="4" id="KW-0808">Transferase</keyword>
<dbReference type="InterPro" id="IPR005543">
    <property type="entry name" value="PASTA_dom"/>
</dbReference>
<feature type="domain" description="PASTA" evidence="11">
    <location>
        <begin position="711"/>
        <end position="777"/>
    </location>
</feature>
<keyword evidence="10" id="KW-0472">Membrane</keyword>
<dbReference type="InterPro" id="IPR036950">
    <property type="entry name" value="PBP_transglycosylase"/>
</dbReference>
<reference evidence="12 13" key="1">
    <citation type="submission" date="2019-08" db="EMBL/GenBank/DDBJ databases">
        <title>Bacterial whole genome sequence for Glaciihabitans sp. CHu50b-6-2.</title>
        <authorList>
            <person name="Jin L."/>
        </authorList>
    </citation>
    <scope>NUCLEOTIDE SEQUENCE [LARGE SCALE GENOMIC DNA]</scope>
    <source>
        <strain evidence="12 13">CHu50b-6-2</strain>
    </source>
</reference>